<dbReference type="InterPro" id="IPR011009">
    <property type="entry name" value="Kinase-like_dom_sf"/>
</dbReference>
<protein>
    <submittedName>
        <fullName evidence="1">Probable serine threonine- kinase NAK</fullName>
    </submittedName>
</protein>
<feature type="non-terminal residue" evidence="1">
    <location>
        <position position="1"/>
    </location>
</feature>
<dbReference type="GO" id="GO:0016301">
    <property type="term" value="F:kinase activity"/>
    <property type="evidence" value="ECO:0007669"/>
    <property type="project" value="UniProtKB-KW"/>
</dbReference>
<dbReference type="SUPFAM" id="SSF56112">
    <property type="entry name" value="Protein kinase-like (PK-like)"/>
    <property type="match status" value="1"/>
</dbReference>
<keyword evidence="1" id="KW-0808">Transferase</keyword>
<dbReference type="PANTHER" id="PTHR45621">
    <property type="entry name" value="OS01G0588500 PROTEIN-RELATED"/>
    <property type="match status" value="1"/>
</dbReference>
<dbReference type="OrthoDB" id="1741172at2759"/>
<keyword evidence="2" id="KW-1185">Reference proteome</keyword>
<evidence type="ECO:0000313" key="1">
    <source>
        <dbReference type="EMBL" id="CAA3001771.1"/>
    </source>
</evidence>
<evidence type="ECO:0000313" key="2">
    <source>
        <dbReference type="Proteomes" id="UP000594638"/>
    </source>
</evidence>
<dbReference type="InterPro" id="IPR050823">
    <property type="entry name" value="Plant_Ser_Thr_Prot_Kinase"/>
</dbReference>
<accession>A0A8S0TD77</accession>
<sequence length="66" mass="7351">MPKGSMENHLFGNEFNLLSWKLRMKIALAAARGLAFLHILRAVALVSQCLSVESQLRPNMDEAITP</sequence>
<keyword evidence="1" id="KW-0418">Kinase</keyword>
<dbReference type="Gene3D" id="1.10.510.10">
    <property type="entry name" value="Transferase(Phosphotransferase) domain 1"/>
    <property type="match status" value="1"/>
</dbReference>
<reference evidence="1 2" key="1">
    <citation type="submission" date="2019-12" db="EMBL/GenBank/DDBJ databases">
        <authorList>
            <person name="Alioto T."/>
            <person name="Alioto T."/>
            <person name="Gomez Garrido J."/>
        </authorList>
    </citation>
    <scope>NUCLEOTIDE SEQUENCE [LARGE SCALE GENOMIC DNA]</scope>
</reference>
<organism evidence="1 2">
    <name type="scientific">Olea europaea subsp. europaea</name>
    <dbReference type="NCBI Taxonomy" id="158383"/>
    <lineage>
        <taxon>Eukaryota</taxon>
        <taxon>Viridiplantae</taxon>
        <taxon>Streptophyta</taxon>
        <taxon>Embryophyta</taxon>
        <taxon>Tracheophyta</taxon>
        <taxon>Spermatophyta</taxon>
        <taxon>Magnoliopsida</taxon>
        <taxon>eudicotyledons</taxon>
        <taxon>Gunneridae</taxon>
        <taxon>Pentapetalae</taxon>
        <taxon>asterids</taxon>
        <taxon>lamiids</taxon>
        <taxon>Lamiales</taxon>
        <taxon>Oleaceae</taxon>
        <taxon>Oleeae</taxon>
        <taxon>Olea</taxon>
    </lineage>
</organism>
<gene>
    <name evidence="1" type="ORF">OLEA9_D003316</name>
</gene>
<proteinExistence type="predicted"/>
<dbReference type="Gramene" id="OE9D003316T1">
    <property type="protein sequence ID" value="OE9D003316C1"/>
    <property type="gene ID" value="OE9D003316"/>
</dbReference>
<name>A0A8S0TD77_OLEEU</name>
<dbReference type="Proteomes" id="UP000594638">
    <property type="component" value="Unassembled WGS sequence"/>
</dbReference>
<dbReference type="AlphaFoldDB" id="A0A8S0TD77"/>
<comment type="caution">
    <text evidence="1">The sequence shown here is derived from an EMBL/GenBank/DDBJ whole genome shotgun (WGS) entry which is preliminary data.</text>
</comment>
<dbReference type="EMBL" id="CACTIH010005781">
    <property type="protein sequence ID" value="CAA3001771.1"/>
    <property type="molecule type" value="Genomic_DNA"/>
</dbReference>